<keyword evidence="5" id="KW-0328">Glycosyltransferase</keyword>
<organism evidence="14 15">
    <name type="scientific">Thermothielavioides terrestris</name>
    <dbReference type="NCBI Taxonomy" id="2587410"/>
    <lineage>
        <taxon>Eukaryota</taxon>
        <taxon>Fungi</taxon>
        <taxon>Dikarya</taxon>
        <taxon>Ascomycota</taxon>
        <taxon>Pezizomycotina</taxon>
        <taxon>Sordariomycetes</taxon>
        <taxon>Sordariomycetidae</taxon>
        <taxon>Sordariales</taxon>
        <taxon>Chaetomiaceae</taxon>
        <taxon>Thermothielavioides</taxon>
    </lineage>
</organism>
<dbReference type="InterPro" id="IPR043127">
    <property type="entry name" value="Sec-1-like_dom3a"/>
</dbReference>
<feature type="region of interest" description="Disordered" evidence="11">
    <location>
        <begin position="763"/>
        <end position="795"/>
    </location>
</feature>
<accession>A0A446BF07</accession>
<feature type="compositionally biased region" description="Gly residues" evidence="11">
    <location>
        <begin position="620"/>
        <end position="631"/>
    </location>
</feature>
<evidence type="ECO:0000256" key="11">
    <source>
        <dbReference type="SAM" id="MobiDB-lite"/>
    </source>
</evidence>
<proteinExistence type="inferred from homology"/>
<evidence type="ECO:0000256" key="7">
    <source>
        <dbReference type="ARBA" id="ARBA00022692"/>
    </source>
</evidence>
<dbReference type="GO" id="GO:0016192">
    <property type="term" value="P:vesicle-mediated transport"/>
    <property type="evidence" value="ECO:0007669"/>
    <property type="project" value="InterPro"/>
</dbReference>
<dbReference type="Gene3D" id="3.40.50.2060">
    <property type="match status" value="1"/>
</dbReference>
<evidence type="ECO:0000313" key="14">
    <source>
        <dbReference type="EMBL" id="SPQ21023.1"/>
    </source>
</evidence>
<comment type="subcellular location">
    <subcellularLocation>
        <location evidence="1">Cell membrane</location>
        <topology evidence="1">Multi-pass membrane protein</topology>
    </subcellularLocation>
</comment>
<dbReference type="Pfam" id="PF00995">
    <property type="entry name" value="Sec1"/>
    <property type="match status" value="1"/>
</dbReference>
<feature type="region of interest" description="Disordered" evidence="11">
    <location>
        <begin position="25"/>
        <end position="44"/>
    </location>
</feature>
<feature type="region of interest" description="Disordered" evidence="11">
    <location>
        <begin position="807"/>
        <end position="831"/>
    </location>
</feature>
<evidence type="ECO:0000256" key="1">
    <source>
        <dbReference type="ARBA" id="ARBA00004651"/>
    </source>
</evidence>
<dbReference type="EMBL" id="OUUZ01000008">
    <property type="protein sequence ID" value="SPQ21023.1"/>
    <property type="molecule type" value="Genomic_DNA"/>
</dbReference>
<evidence type="ECO:0000256" key="2">
    <source>
        <dbReference type="ARBA" id="ARBA00009884"/>
    </source>
</evidence>
<dbReference type="InterPro" id="IPR043154">
    <property type="entry name" value="Sec-1-like_dom1"/>
</dbReference>
<dbReference type="SUPFAM" id="SSF56815">
    <property type="entry name" value="Sec1/munc18-like (SM) proteins"/>
    <property type="match status" value="1"/>
</dbReference>
<keyword evidence="7 12" id="KW-0812">Transmembrane</keyword>
<dbReference type="Proteomes" id="UP000289323">
    <property type="component" value="Unassembled WGS sequence"/>
</dbReference>
<feature type="transmembrane region" description="Helical" evidence="12">
    <location>
        <begin position="1326"/>
        <end position="1353"/>
    </location>
</feature>
<feature type="transmembrane region" description="Helical" evidence="12">
    <location>
        <begin position="1545"/>
        <end position="1572"/>
    </location>
</feature>
<dbReference type="Pfam" id="PF01644">
    <property type="entry name" value="Chitin_synth_1"/>
    <property type="match status" value="1"/>
</dbReference>
<feature type="region of interest" description="Disordered" evidence="11">
    <location>
        <begin position="1440"/>
        <end position="1460"/>
    </location>
</feature>
<dbReference type="InterPro" id="IPR001619">
    <property type="entry name" value="Sec1-like"/>
</dbReference>
<dbReference type="EC" id="2.4.1.16" evidence="3"/>
<dbReference type="InterPro" id="IPR013616">
    <property type="entry name" value="Chitin_synth_N"/>
</dbReference>
<evidence type="ECO:0000256" key="12">
    <source>
        <dbReference type="SAM" id="Phobius"/>
    </source>
</evidence>
<evidence type="ECO:0000256" key="10">
    <source>
        <dbReference type="ARBA" id="ARBA00023316"/>
    </source>
</evidence>
<feature type="compositionally biased region" description="Low complexity" evidence="11">
    <location>
        <begin position="632"/>
        <end position="641"/>
    </location>
</feature>
<keyword evidence="9 12" id="KW-0472">Membrane</keyword>
<dbReference type="Gene3D" id="1.25.40.60">
    <property type="match status" value="1"/>
</dbReference>
<evidence type="ECO:0000313" key="15">
    <source>
        <dbReference type="Proteomes" id="UP000289323"/>
    </source>
</evidence>
<evidence type="ECO:0000256" key="9">
    <source>
        <dbReference type="ARBA" id="ARBA00023136"/>
    </source>
</evidence>
<feature type="transmembrane region" description="Helical" evidence="12">
    <location>
        <begin position="1502"/>
        <end position="1525"/>
    </location>
</feature>
<dbReference type="InterPro" id="IPR027482">
    <property type="entry name" value="Sec1-like_dom2"/>
</dbReference>
<dbReference type="InterPro" id="IPR004835">
    <property type="entry name" value="Chitin_synth"/>
</dbReference>
<dbReference type="CDD" id="cd04190">
    <property type="entry name" value="Chitin_synth_C"/>
    <property type="match status" value="1"/>
</dbReference>
<evidence type="ECO:0000256" key="5">
    <source>
        <dbReference type="ARBA" id="ARBA00022676"/>
    </source>
</evidence>
<dbReference type="GO" id="GO:0071555">
    <property type="term" value="P:cell wall organization"/>
    <property type="evidence" value="ECO:0007669"/>
    <property type="project" value="UniProtKB-KW"/>
</dbReference>
<name>A0A446BF07_9PEZI</name>
<evidence type="ECO:0000259" key="13">
    <source>
        <dbReference type="Pfam" id="PF08407"/>
    </source>
</evidence>
<dbReference type="GO" id="GO:0005886">
    <property type="term" value="C:plasma membrane"/>
    <property type="evidence" value="ECO:0007669"/>
    <property type="project" value="UniProtKB-SubCell"/>
</dbReference>
<evidence type="ECO:0000256" key="4">
    <source>
        <dbReference type="ARBA" id="ARBA00022475"/>
    </source>
</evidence>
<feature type="region of interest" description="Disordered" evidence="11">
    <location>
        <begin position="608"/>
        <end position="648"/>
    </location>
</feature>
<evidence type="ECO:0000256" key="6">
    <source>
        <dbReference type="ARBA" id="ARBA00022679"/>
    </source>
</evidence>
<feature type="transmembrane region" description="Helical" evidence="12">
    <location>
        <begin position="1295"/>
        <end position="1314"/>
    </location>
</feature>
<dbReference type="Gene3D" id="3.90.830.10">
    <property type="entry name" value="Syntaxin Binding Protein 1, Chain A, domain 2"/>
    <property type="match status" value="1"/>
</dbReference>
<dbReference type="Pfam" id="PF08407">
    <property type="entry name" value="Chitin_synth_1N"/>
    <property type="match status" value="1"/>
</dbReference>
<feature type="transmembrane region" description="Helical" evidence="12">
    <location>
        <begin position="1373"/>
        <end position="1395"/>
    </location>
</feature>
<dbReference type="Gene3D" id="3.40.50.1910">
    <property type="match status" value="1"/>
</dbReference>
<protein>
    <recommendedName>
        <fullName evidence="3">chitin synthase</fullName>
        <ecNumber evidence="3">2.4.1.16</ecNumber>
    </recommendedName>
</protein>
<dbReference type="GO" id="GO:0004100">
    <property type="term" value="F:chitin synthase activity"/>
    <property type="evidence" value="ECO:0007669"/>
    <property type="project" value="UniProtKB-EC"/>
</dbReference>
<dbReference type="GO" id="GO:0030428">
    <property type="term" value="C:cell septum"/>
    <property type="evidence" value="ECO:0007669"/>
    <property type="project" value="TreeGrafter"/>
</dbReference>
<reference evidence="14 15" key="1">
    <citation type="submission" date="2018-04" db="EMBL/GenBank/DDBJ databases">
        <authorList>
            <person name="Huttner S."/>
            <person name="Dainat J."/>
        </authorList>
    </citation>
    <scope>NUCLEOTIDE SEQUENCE [LARGE SCALE GENOMIC DNA]</scope>
</reference>
<dbReference type="PANTHER" id="PTHR22914:SF9">
    <property type="entry name" value="CHITIN SYNTHASE 1"/>
    <property type="match status" value="1"/>
</dbReference>
<comment type="similarity">
    <text evidence="2">Belongs to the STXBP/unc-18/SEC1 family.</text>
</comment>
<dbReference type="InterPro" id="IPR036045">
    <property type="entry name" value="Sec1-like_sf"/>
</dbReference>
<evidence type="ECO:0000256" key="3">
    <source>
        <dbReference type="ARBA" id="ARBA00012543"/>
    </source>
</evidence>
<keyword evidence="6" id="KW-0808">Transferase</keyword>
<keyword evidence="4" id="KW-1003">Cell membrane</keyword>
<feature type="transmembrane region" description="Helical" evidence="12">
    <location>
        <begin position="1251"/>
        <end position="1275"/>
    </location>
</feature>
<keyword evidence="10" id="KW-0961">Cell wall biogenesis/degradation</keyword>
<feature type="region of interest" description="Disordered" evidence="11">
    <location>
        <begin position="690"/>
        <end position="739"/>
    </location>
</feature>
<feature type="transmembrane region" description="Helical" evidence="12">
    <location>
        <begin position="1220"/>
        <end position="1239"/>
    </location>
</feature>
<sequence>MASRGNSLRDKQILSIKKILNLNEPLEPSENDDPHSNGFAVPSAPISKDGTPIWKLLVFDDLGRDVISPVLQVSDLRSMGVTMHMHIASQRAAIPDVPVIYLVEPTAANLQAITNDLKKGVYSSAYLNFLSSIPRPLLEDFAAQTAAAGTSEQIAQVYDQYLNFIVTEPDLFSLGMQKEHTYWALNSAKTKDEELDRVIDRIVSGLFSVAVTSGVIPIIRCPRGAAAEMIATKLDRKLRDHVLNSKDNLFSSQARSAPSATGTPTSRPVLIILDRNVDLIPMLSHSWTYQSLCFDIFKSELNRITIESPVDSNNPAKGTTKKTYDLAANDFFWAKNACLPFPQVAEDIDAELTKYKEEAEAITKKTGVSNFEDLQNDTSASAQHLKAAITLLPELRERKATLDMHMNILAAVLGEIQNRQLDNYFQLEENVAKQTKAQMLELIKTSDKGKPTDKLRLFIIWFLSTEQDVSRSEWTQFEEALTAAGCDKTCLAYIRQVRATTKMTQLTTVNSQGSASQQQSGSSDLFNRFSAISTRLTDRLKETGVPTNALASNVASLLGGIKNFLPVDRDLTVTKITESIMDPSSATSSAIAKTEHYLYFDPRSANARGTMPQPSALRAAGGGASAPGGLPGSALGAQAPGTGASFGQRRQGYSEAIVFMVGGGSMDEYGNLQDELVNANQFIHDDYYESHPMESRPHRSPSPGHPLQHGYHLDDNPYGHHSQLDIPAGPGRYSPGDSLHIQTAQSVDNLGSYSVNPEAHHDAYYNQPYEPNHGQGYDQSHGQGYDPALGQGYDQSFYEDDRRPMLAHNDSHVGASDPYHDNPQPPTNNQPIRRWKTVKQVLLYRGNLVLDCPIPPKLLNQLPHGERDEFTHMRYSAATCDPSEFYENNFTLRQKLFSKPRHTELFIVVTMYNEDEILFARTMIGVFKNIEYMCKRTESKTWGKDAWKKIVVCVVSDGRAKINPRTRALLAGMGVYQEGIAKQQVNGKDVTAHIYEYTTQVGLAIKNDVVQLIPKQQPVQMLFCLKEKNQKKINSHRWFFQAFGRVLDPNICVLIDAGTKPGNTSIYHLWKAFDLEPMCAGACGEIKAMLGTGGKNLLNPLVAAQNFEYKMSNILDKPLESAFGFISVLPGAFSAYRYIALQNDKNGQGPLEKYFAGEKLHGSDAGIFTANMYLAEDRILCFELVTKRNCHWILQYVKSATGETDVPDTVTELILQRRRWLNGSFFAAIYAIVHFYQFFRSDHSLFRKMAFFIEFVFNTVNMIFAWFAIGNFFLVFKILTTSLGDDTLLGNVGRILGVVFTWLYGVSLVTCFVLSMGNRPAGSGKYYMAMVIFWAVLFVYLMFAAIYIAVNAILTDLHTQSFTIDALFKNPVFYTLIISVMSTFGIWLIASLIMFDPWHMFTSLVQYMLLSPTYTNVLNVYAFCNTHDISWGTKGDDKPDKLPSVNTKDGQGKTDLPDEGDLNAQYERELQVFSRKPVKEVKAPTPAQLEEKQMDYYRGVRTVVVLIWMITNFALCAVVLSSAGVEKIVPNNGETNDEVQTQRANVYLSVVLWSVAGLSAFKFLGAMWFLVVRMFRGV</sequence>
<keyword evidence="8 12" id="KW-1133">Transmembrane helix</keyword>
<dbReference type="PANTHER" id="PTHR22914">
    <property type="entry name" value="CHITIN SYNTHASE"/>
    <property type="match status" value="1"/>
</dbReference>
<feature type="domain" description="Chitin synthase N-terminal" evidence="13">
    <location>
        <begin position="836"/>
        <end position="904"/>
    </location>
</feature>
<evidence type="ECO:0000256" key="8">
    <source>
        <dbReference type="ARBA" id="ARBA00022989"/>
    </source>
</evidence>
<dbReference type="GO" id="GO:0006031">
    <property type="term" value="P:chitin biosynthetic process"/>
    <property type="evidence" value="ECO:0007669"/>
    <property type="project" value="TreeGrafter"/>
</dbReference>
<gene>
    <name evidence="14" type="ORF">TT172_LOCUS3442</name>
</gene>